<dbReference type="InterPro" id="IPR012845">
    <property type="entry name" value="RNA_pol_sigma_FliA_WhiG"/>
</dbReference>
<dbReference type="AlphaFoldDB" id="A0A7W9W0B1"/>
<dbReference type="InterPro" id="IPR000943">
    <property type="entry name" value="RNA_pol_sigma70"/>
</dbReference>
<dbReference type="InterPro" id="IPR013324">
    <property type="entry name" value="RNA_pol_sigma_r3/r4-like"/>
</dbReference>
<dbReference type="Gene3D" id="1.20.140.160">
    <property type="match status" value="1"/>
</dbReference>
<dbReference type="Gene3D" id="1.10.1740.10">
    <property type="match status" value="1"/>
</dbReference>
<sequence length="259" mass="30656">MNVLNYSQLEEKSNEELFALYKETGSQEVKQELTMRYVYIVRSIAYQMREMYNDFMQTDDIVNEGVIEIMRAIDRYDESKDNKFETFISRRIRGMVIDMMRKNDWLPRNFHKDSRSIETATVELNNRLGRAPTDEELADYLNMNVKKLQKIQRMSNMVNVLSLDMTYDEGNETLLQIPSEDHSTQPEFSFMQKENVRALTEAIESLQEKEKLVISLYYVEELNMNQIAEVMEVSQPRVSQLHSIAIRKLRKYMGEHGED</sequence>
<dbReference type="InterPro" id="IPR014284">
    <property type="entry name" value="RNA_pol_sigma-70_dom"/>
</dbReference>
<dbReference type="Proteomes" id="UP000522163">
    <property type="component" value="Unassembled WGS sequence"/>
</dbReference>
<feature type="domain" description="RNA polymerase sigma-70" evidence="5">
    <location>
        <begin position="223"/>
        <end position="249"/>
    </location>
</feature>
<evidence type="ECO:0000256" key="3">
    <source>
        <dbReference type="ARBA" id="ARBA00023125"/>
    </source>
</evidence>
<dbReference type="InterPro" id="IPR007630">
    <property type="entry name" value="RNA_pol_sigma70_r4"/>
</dbReference>
<dbReference type="InterPro" id="IPR007627">
    <property type="entry name" value="RNA_pol_sigma70_r2"/>
</dbReference>
<keyword evidence="6" id="KW-0966">Cell projection</keyword>
<evidence type="ECO:0000313" key="7">
    <source>
        <dbReference type="Proteomes" id="UP000522163"/>
    </source>
</evidence>
<dbReference type="SUPFAM" id="SSF88946">
    <property type="entry name" value="Sigma2 domain of RNA polymerase sigma factors"/>
    <property type="match status" value="1"/>
</dbReference>
<dbReference type="GO" id="GO:0003677">
    <property type="term" value="F:DNA binding"/>
    <property type="evidence" value="ECO:0007669"/>
    <property type="project" value="UniProtKB-KW"/>
</dbReference>
<dbReference type="Pfam" id="PF04539">
    <property type="entry name" value="Sigma70_r3"/>
    <property type="match status" value="1"/>
</dbReference>
<gene>
    <name evidence="6" type="ORF">HNQ46_000649</name>
</gene>
<evidence type="ECO:0000256" key="2">
    <source>
        <dbReference type="ARBA" id="ARBA00023082"/>
    </source>
</evidence>
<dbReference type="GO" id="GO:0006352">
    <property type="term" value="P:DNA-templated transcription initiation"/>
    <property type="evidence" value="ECO:0007669"/>
    <property type="project" value="InterPro"/>
</dbReference>
<dbReference type="CDD" id="cd06171">
    <property type="entry name" value="Sigma70_r4"/>
    <property type="match status" value="1"/>
</dbReference>
<dbReference type="NCBIfam" id="TIGR02479">
    <property type="entry name" value="FliA_WhiG"/>
    <property type="match status" value="1"/>
</dbReference>
<keyword evidence="6" id="KW-0969">Cilium</keyword>
<proteinExistence type="predicted"/>
<dbReference type="PROSITE" id="PS00716">
    <property type="entry name" value="SIGMA70_2"/>
    <property type="match status" value="1"/>
</dbReference>
<dbReference type="NCBIfam" id="TIGR02937">
    <property type="entry name" value="sigma70-ECF"/>
    <property type="match status" value="1"/>
</dbReference>
<dbReference type="NCBIfam" id="NF005413">
    <property type="entry name" value="PRK06986.1"/>
    <property type="match status" value="1"/>
</dbReference>
<keyword evidence="6" id="KW-0282">Flagellum</keyword>
<comment type="caution">
    <text evidence="6">The sequence shown here is derived from an EMBL/GenBank/DDBJ whole genome shotgun (WGS) entry which is preliminary data.</text>
</comment>
<dbReference type="GO" id="GO:0016987">
    <property type="term" value="F:sigma factor activity"/>
    <property type="evidence" value="ECO:0007669"/>
    <property type="project" value="UniProtKB-KW"/>
</dbReference>
<reference evidence="6 7" key="1">
    <citation type="submission" date="2020-08" db="EMBL/GenBank/DDBJ databases">
        <title>Genomic Encyclopedia of Type Strains, Phase IV (KMG-IV): sequencing the most valuable type-strain genomes for metagenomic binning, comparative biology and taxonomic classification.</title>
        <authorList>
            <person name="Goeker M."/>
        </authorList>
    </citation>
    <scope>NUCLEOTIDE SEQUENCE [LARGE SCALE GENOMIC DNA]</scope>
    <source>
        <strain evidence="6 7">DSM 17245</strain>
    </source>
</reference>
<evidence type="ECO:0000256" key="4">
    <source>
        <dbReference type="ARBA" id="ARBA00023163"/>
    </source>
</evidence>
<keyword evidence="4" id="KW-0804">Transcription</keyword>
<evidence type="ECO:0000313" key="6">
    <source>
        <dbReference type="EMBL" id="MBB6040686.1"/>
    </source>
</evidence>
<keyword evidence="2" id="KW-0731">Sigma factor</keyword>
<dbReference type="EMBL" id="JACHHH010000002">
    <property type="protein sequence ID" value="MBB6040686.1"/>
    <property type="molecule type" value="Genomic_DNA"/>
</dbReference>
<dbReference type="PANTHER" id="PTHR30385">
    <property type="entry name" value="SIGMA FACTOR F FLAGELLAR"/>
    <property type="match status" value="1"/>
</dbReference>
<keyword evidence="1" id="KW-0805">Transcription regulation</keyword>
<keyword evidence="3" id="KW-0238">DNA-binding</keyword>
<evidence type="ECO:0000259" key="5">
    <source>
        <dbReference type="PROSITE" id="PS00716"/>
    </source>
</evidence>
<dbReference type="Pfam" id="PF04545">
    <property type="entry name" value="Sigma70_r4"/>
    <property type="match status" value="1"/>
</dbReference>
<name>A0A7W9W0B1_9FIRM</name>
<protein>
    <submittedName>
        <fullName evidence="6">RNA polymerase sigma factor for flagellar operon FliA</fullName>
    </submittedName>
</protein>
<dbReference type="RefSeq" id="WP_183682905.1">
    <property type="nucleotide sequence ID" value="NZ_CAUQIH010000015.1"/>
</dbReference>
<dbReference type="PRINTS" id="PR00046">
    <property type="entry name" value="SIGMA70FCT"/>
</dbReference>
<evidence type="ECO:0000256" key="1">
    <source>
        <dbReference type="ARBA" id="ARBA00023015"/>
    </source>
</evidence>
<dbReference type="GeneID" id="85014206"/>
<dbReference type="SUPFAM" id="SSF88659">
    <property type="entry name" value="Sigma3 and sigma4 domains of RNA polymerase sigma factors"/>
    <property type="match status" value="2"/>
</dbReference>
<dbReference type="GO" id="GO:0003899">
    <property type="term" value="F:DNA-directed RNA polymerase activity"/>
    <property type="evidence" value="ECO:0007669"/>
    <property type="project" value="InterPro"/>
</dbReference>
<organism evidence="6 7">
    <name type="scientific">Oribacterium sinus</name>
    <dbReference type="NCBI Taxonomy" id="237576"/>
    <lineage>
        <taxon>Bacteria</taxon>
        <taxon>Bacillati</taxon>
        <taxon>Bacillota</taxon>
        <taxon>Clostridia</taxon>
        <taxon>Lachnospirales</taxon>
        <taxon>Lachnospiraceae</taxon>
        <taxon>Oribacterium</taxon>
    </lineage>
</organism>
<dbReference type="Pfam" id="PF04542">
    <property type="entry name" value="Sigma70_r2"/>
    <property type="match status" value="1"/>
</dbReference>
<accession>A0A7W9W0B1</accession>
<dbReference type="InterPro" id="IPR013325">
    <property type="entry name" value="RNA_pol_sigma_r2"/>
</dbReference>
<dbReference type="InterPro" id="IPR007624">
    <property type="entry name" value="RNA_pol_sigma70_r3"/>
</dbReference>